<comment type="pathway">
    <text evidence="1 14">Cofactor biosynthesis; FAD biosynthesis; FAD from FMN: step 1/1.</text>
</comment>
<organism evidence="16 17">
    <name type="scientific">Absicoccus porci</name>
    <dbReference type="NCBI Taxonomy" id="2486576"/>
    <lineage>
        <taxon>Bacteria</taxon>
        <taxon>Bacillati</taxon>
        <taxon>Bacillota</taxon>
        <taxon>Erysipelotrichia</taxon>
        <taxon>Erysipelotrichales</taxon>
        <taxon>Erysipelotrichaceae</taxon>
        <taxon>Absicoccus</taxon>
    </lineage>
</organism>
<dbReference type="GO" id="GO:0005524">
    <property type="term" value="F:ATP binding"/>
    <property type="evidence" value="ECO:0007669"/>
    <property type="project" value="UniProtKB-UniRule"/>
</dbReference>
<sequence length="323" mass="37355">MQVIQIDVNQIPELEETAACIGFFDGMHKGHQELLKRTKKTAKRKQIQSAIITFEPDPWAVFYPQKELHHLFTLADKVHFAEYMKFDFVYVIHFTKELASLDINQFHEMLYQMHIHSLICGFDFRYAAKNTGNVQTLREQSYFDVIVVDSINDRSIKISSSRIEPLILQGQVLKANRLCGFAYSIEGIVCHGFKRGSTILGIPTANLDVNNEYVVPVVGVYAGMVSVGDQMYGAMINIGNNPTFENKIQTIEANLFNFNDDIYDQTVRFYFLDKIRDEKKFSSAKELKTQLLNDIERSKKRLIALEKLCNKTCDVWQKQYFQF</sequence>
<dbReference type="RefSeq" id="WP_128519751.1">
    <property type="nucleotide sequence ID" value="NZ_RJQC01000001.1"/>
</dbReference>
<evidence type="ECO:0000256" key="9">
    <source>
        <dbReference type="ARBA" id="ARBA00022827"/>
    </source>
</evidence>
<comment type="similarity">
    <text evidence="14">Belongs to the ribF family.</text>
</comment>
<dbReference type="SUPFAM" id="SSF82114">
    <property type="entry name" value="Riboflavin kinase-like"/>
    <property type="match status" value="1"/>
</dbReference>
<keyword evidence="4 14" id="KW-0288">FMN</keyword>
<dbReference type="InterPro" id="IPR015865">
    <property type="entry name" value="Riboflavin_kinase_bac/euk"/>
</dbReference>
<evidence type="ECO:0000256" key="6">
    <source>
        <dbReference type="ARBA" id="ARBA00022695"/>
    </source>
</evidence>
<dbReference type="PANTHER" id="PTHR22749:SF6">
    <property type="entry name" value="RIBOFLAVIN KINASE"/>
    <property type="match status" value="1"/>
</dbReference>
<dbReference type="InterPro" id="IPR023468">
    <property type="entry name" value="Riboflavin_kinase"/>
</dbReference>
<evidence type="ECO:0000256" key="12">
    <source>
        <dbReference type="ARBA" id="ARBA00047880"/>
    </source>
</evidence>
<evidence type="ECO:0000256" key="3">
    <source>
        <dbReference type="ARBA" id="ARBA00022630"/>
    </source>
</evidence>
<dbReference type="InterPro" id="IPR002606">
    <property type="entry name" value="Riboflavin_kinase_bac"/>
</dbReference>
<dbReference type="Pfam" id="PF06574">
    <property type="entry name" value="FAD_syn"/>
    <property type="match status" value="1"/>
</dbReference>
<dbReference type="UniPathway" id="UPA00277">
    <property type="reaction ID" value="UER00407"/>
</dbReference>
<keyword evidence="11" id="KW-0511">Multifunctional enzyme</keyword>
<evidence type="ECO:0000256" key="2">
    <source>
        <dbReference type="ARBA" id="ARBA00005201"/>
    </source>
</evidence>
<feature type="domain" description="Riboflavin kinase" evidence="15">
    <location>
        <begin position="178"/>
        <end position="303"/>
    </location>
</feature>
<evidence type="ECO:0000256" key="13">
    <source>
        <dbReference type="ARBA" id="ARBA00049494"/>
    </source>
</evidence>
<dbReference type="PANTHER" id="PTHR22749">
    <property type="entry name" value="RIBOFLAVIN KINASE/FMN ADENYLYLTRANSFERASE"/>
    <property type="match status" value="1"/>
</dbReference>
<comment type="catalytic activity">
    <reaction evidence="13 14">
        <text>FMN + ATP + H(+) = FAD + diphosphate</text>
        <dbReference type="Rhea" id="RHEA:17237"/>
        <dbReference type="ChEBI" id="CHEBI:15378"/>
        <dbReference type="ChEBI" id="CHEBI:30616"/>
        <dbReference type="ChEBI" id="CHEBI:33019"/>
        <dbReference type="ChEBI" id="CHEBI:57692"/>
        <dbReference type="ChEBI" id="CHEBI:58210"/>
        <dbReference type="EC" id="2.7.7.2"/>
    </reaction>
</comment>
<evidence type="ECO:0000259" key="15">
    <source>
        <dbReference type="SMART" id="SM00904"/>
    </source>
</evidence>
<evidence type="ECO:0000256" key="4">
    <source>
        <dbReference type="ARBA" id="ARBA00022643"/>
    </source>
</evidence>
<dbReference type="InterPro" id="IPR023465">
    <property type="entry name" value="Riboflavin_kinase_dom_sf"/>
</dbReference>
<dbReference type="AlphaFoldDB" id="A0A3N0I3U9"/>
<dbReference type="EMBL" id="RJQC01000001">
    <property type="protein sequence ID" value="RNM31588.1"/>
    <property type="molecule type" value="Genomic_DNA"/>
</dbReference>
<comment type="pathway">
    <text evidence="2 14">Cofactor biosynthesis; FMN biosynthesis; FMN from riboflavin (ATP route): step 1/1.</text>
</comment>
<evidence type="ECO:0000256" key="14">
    <source>
        <dbReference type="PIRNR" id="PIRNR004491"/>
    </source>
</evidence>
<dbReference type="Gene3D" id="2.40.30.30">
    <property type="entry name" value="Riboflavin kinase-like"/>
    <property type="match status" value="1"/>
</dbReference>
<keyword evidence="10 14" id="KW-0067">ATP-binding</keyword>
<keyword evidence="17" id="KW-1185">Reference proteome</keyword>
<dbReference type="GO" id="GO:0006747">
    <property type="term" value="P:FAD biosynthetic process"/>
    <property type="evidence" value="ECO:0007669"/>
    <property type="project" value="UniProtKB-UniRule"/>
</dbReference>
<dbReference type="GO" id="GO:0003919">
    <property type="term" value="F:FMN adenylyltransferase activity"/>
    <property type="evidence" value="ECO:0007669"/>
    <property type="project" value="UniProtKB-UniRule"/>
</dbReference>
<comment type="caution">
    <text evidence="16">The sequence shown here is derived from an EMBL/GenBank/DDBJ whole genome shotgun (WGS) entry which is preliminary data.</text>
</comment>
<name>A0A3N0I3U9_9FIRM</name>
<dbReference type="InterPro" id="IPR014729">
    <property type="entry name" value="Rossmann-like_a/b/a_fold"/>
</dbReference>
<keyword evidence="9 14" id="KW-0274">FAD</keyword>
<evidence type="ECO:0000256" key="11">
    <source>
        <dbReference type="ARBA" id="ARBA00023268"/>
    </source>
</evidence>
<protein>
    <recommendedName>
        <fullName evidence="14">Riboflavin biosynthesis protein</fullName>
    </recommendedName>
    <domain>
        <recommendedName>
            <fullName evidence="14">Riboflavin kinase</fullName>
            <ecNumber evidence="14">2.7.1.26</ecNumber>
        </recommendedName>
        <alternativeName>
            <fullName evidence="14">Flavokinase</fullName>
        </alternativeName>
    </domain>
    <domain>
        <recommendedName>
            <fullName evidence="14">FMN adenylyltransferase</fullName>
            <ecNumber evidence="14">2.7.7.2</ecNumber>
        </recommendedName>
        <alternativeName>
            <fullName evidence="14">FAD pyrophosphorylase</fullName>
        </alternativeName>
        <alternativeName>
            <fullName evidence="14">FAD synthase</fullName>
        </alternativeName>
    </domain>
</protein>
<dbReference type="Gene3D" id="3.40.50.620">
    <property type="entry name" value="HUPs"/>
    <property type="match status" value="1"/>
</dbReference>
<proteinExistence type="inferred from homology"/>
<keyword evidence="3 14" id="KW-0285">Flavoprotein</keyword>
<dbReference type="SUPFAM" id="SSF52374">
    <property type="entry name" value="Nucleotidylyl transferase"/>
    <property type="match status" value="1"/>
</dbReference>
<evidence type="ECO:0000256" key="10">
    <source>
        <dbReference type="ARBA" id="ARBA00022840"/>
    </source>
</evidence>
<dbReference type="PIRSF" id="PIRSF004491">
    <property type="entry name" value="FAD_Synth"/>
    <property type="match status" value="1"/>
</dbReference>
<dbReference type="Pfam" id="PF01687">
    <property type="entry name" value="Flavokinase"/>
    <property type="match status" value="1"/>
</dbReference>
<evidence type="ECO:0000256" key="1">
    <source>
        <dbReference type="ARBA" id="ARBA00004726"/>
    </source>
</evidence>
<dbReference type="GO" id="GO:0009398">
    <property type="term" value="P:FMN biosynthetic process"/>
    <property type="evidence" value="ECO:0007669"/>
    <property type="project" value="UniProtKB-UniRule"/>
</dbReference>
<gene>
    <name evidence="16" type="primary">ribF</name>
    <name evidence="16" type="ORF">EDX97_03240</name>
</gene>
<dbReference type="OrthoDB" id="9803667at2"/>
<evidence type="ECO:0000256" key="5">
    <source>
        <dbReference type="ARBA" id="ARBA00022679"/>
    </source>
</evidence>
<dbReference type="EC" id="2.7.7.2" evidence="14"/>
<evidence type="ECO:0000313" key="16">
    <source>
        <dbReference type="EMBL" id="RNM31588.1"/>
    </source>
</evidence>
<evidence type="ECO:0000256" key="8">
    <source>
        <dbReference type="ARBA" id="ARBA00022777"/>
    </source>
</evidence>
<comment type="catalytic activity">
    <reaction evidence="12 14">
        <text>riboflavin + ATP = FMN + ADP + H(+)</text>
        <dbReference type="Rhea" id="RHEA:14357"/>
        <dbReference type="ChEBI" id="CHEBI:15378"/>
        <dbReference type="ChEBI" id="CHEBI:30616"/>
        <dbReference type="ChEBI" id="CHEBI:57986"/>
        <dbReference type="ChEBI" id="CHEBI:58210"/>
        <dbReference type="ChEBI" id="CHEBI:456216"/>
        <dbReference type="EC" id="2.7.1.26"/>
    </reaction>
</comment>
<dbReference type="EC" id="2.7.1.26" evidence="14"/>
<evidence type="ECO:0000313" key="17">
    <source>
        <dbReference type="Proteomes" id="UP000276568"/>
    </source>
</evidence>
<evidence type="ECO:0000256" key="7">
    <source>
        <dbReference type="ARBA" id="ARBA00022741"/>
    </source>
</evidence>
<keyword evidence="7 14" id="KW-0547">Nucleotide-binding</keyword>
<dbReference type="UniPathway" id="UPA00276">
    <property type="reaction ID" value="UER00406"/>
</dbReference>
<dbReference type="NCBIfam" id="TIGR00083">
    <property type="entry name" value="ribF"/>
    <property type="match status" value="1"/>
</dbReference>
<dbReference type="SMART" id="SM00904">
    <property type="entry name" value="Flavokinase"/>
    <property type="match status" value="1"/>
</dbReference>
<keyword evidence="5 14" id="KW-0808">Transferase</keyword>
<dbReference type="InterPro" id="IPR015864">
    <property type="entry name" value="FAD_synthase"/>
</dbReference>
<keyword evidence="6 14" id="KW-0548">Nucleotidyltransferase</keyword>
<keyword evidence="8 14" id="KW-0418">Kinase</keyword>
<dbReference type="GO" id="GO:0009231">
    <property type="term" value="P:riboflavin biosynthetic process"/>
    <property type="evidence" value="ECO:0007669"/>
    <property type="project" value="InterPro"/>
</dbReference>
<reference evidence="16 17" key="1">
    <citation type="submission" date="2018-11" db="EMBL/GenBank/DDBJ databases">
        <title>Clostridium sp. nov., a member of the family Erysipelotrichaceae isolated from pig faeces.</title>
        <authorList>
            <person name="Chang Y.-H."/>
        </authorList>
    </citation>
    <scope>NUCLEOTIDE SEQUENCE [LARGE SCALE GENOMIC DNA]</scope>
    <source>
        <strain evidence="16 17">YH-panp20</strain>
    </source>
</reference>
<dbReference type="Proteomes" id="UP000276568">
    <property type="component" value="Unassembled WGS sequence"/>
</dbReference>
<dbReference type="CDD" id="cd02064">
    <property type="entry name" value="FAD_synthetase_N"/>
    <property type="match status" value="1"/>
</dbReference>
<dbReference type="GO" id="GO:0008531">
    <property type="term" value="F:riboflavin kinase activity"/>
    <property type="evidence" value="ECO:0007669"/>
    <property type="project" value="UniProtKB-UniRule"/>
</dbReference>
<accession>A0A3N0I3U9</accession>